<gene>
    <name evidence="4" type="ORF">SAMN04488693_101340</name>
</gene>
<proteinExistence type="inferred from homology"/>
<keyword evidence="4" id="KW-0830">Ubiquinone</keyword>
<dbReference type="InterPro" id="IPR011009">
    <property type="entry name" value="Kinase-like_dom_sf"/>
</dbReference>
<comment type="similarity">
    <text evidence="1">Belongs to the protein kinase superfamily. ADCK protein kinase family.</text>
</comment>
<keyword evidence="2" id="KW-0812">Transmembrane</keyword>
<dbReference type="OrthoDB" id="9795390at2"/>
<sequence length="552" mass="60388">MVVSSHAGRYREIAEVLARHGLGFLAGITGLERWVPFHHGVLGHESRELSYTNPEHLRLALEQLGPTFIKLGQLLSTRSDLLPPEYLQELAKLQDGAPPVPGETVRRLIQQELGAGPEELFAEFESEPLASASIGQAHAALLADGTRVVVKVRRPGVVARVQEDLEILQNLAAQADRRWEAAADYNLAGLAGEFARTLRAELDYLQEGRNAERFAGNFAGNPGVHIPRVFWGTTTSRVLTLERISGVKVDDLEGLDRAGIDRRALANRAVGVIAQMIFEDGFFHADPHPGNLFIETGGRIGLIDFGMVGEVDEKLRGQLAVLLVALARADPERAGSALLDLSVAKRPVDRARLRADLTAVLALYQDRQLAEIDIAPLIGRLLALLREHHLQLPREIALILKMVLMAEGIGVRLDPAFNLTETLSPYAQRLALHSFSPSAYARRFGQAGLDAAELGVELPGKLRRILDLMDTDGFELHLRAAELEPLMERAERIGNRLVAGLIAAAFIRGVGELVVADKEEFRRWARALMGAGLGAGATLGSYLAWTARRKKR</sequence>
<evidence type="ECO:0000259" key="3">
    <source>
        <dbReference type="Pfam" id="PF03109"/>
    </source>
</evidence>
<dbReference type="SUPFAM" id="SSF56112">
    <property type="entry name" value="Protein kinase-like (PK-like)"/>
    <property type="match status" value="1"/>
</dbReference>
<keyword evidence="5" id="KW-1185">Reference proteome</keyword>
<dbReference type="InterPro" id="IPR050154">
    <property type="entry name" value="UbiB_kinase"/>
</dbReference>
<keyword evidence="2" id="KW-0472">Membrane</keyword>
<organism evidence="4 5">
    <name type="scientific">Arthrobacter subterraneus</name>
    <dbReference type="NCBI Taxonomy" id="335973"/>
    <lineage>
        <taxon>Bacteria</taxon>
        <taxon>Bacillati</taxon>
        <taxon>Actinomycetota</taxon>
        <taxon>Actinomycetes</taxon>
        <taxon>Micrococcales</taxon>
        <taxon>Micrococcaceae</taxon>
        <taxon>Arthrobacter</taxon>
    </lineage>
</organism>
<dbReference type="PANTHER" id="PTHR10566">
    <property type="entry name" value="CHAPERONE-ACTIVITY OF BC1 COMPLEX CABC1 -RELATED"/>
    <property type="match status" value="1"/>
</dbReference>
<dbReference type="RefSeq" id="WP_071416365.1">
    <property type="nucleotide sequence ID" value="NZ_FNDT01000001.1"/>
</dbReference>
<dbReference type="Pfam" id="PF03109">
    <property type="entry name" value="ABC1"/>
    <property type="match status" value="1"/>
</dbReference>
<keyword evidence="2" id="KW-1133">Transmembrane helix</keyword>
<protein>
    <submittedName>
        <fullName evidence="4">Ubiquinone biosynthesis protein</fullName>
    </submittedName>
</protein>
<dbReference type="InterPro" id="IPR004147">
    <property type="entry name" value="ABC1_dom"/>
</dbReference>
<evidence type="ECO:0000256" key="2">
    <source>
        <dbReference type="SAM" id="Phobius"/>
    </source>
</evidence>
<dbReference type="Proteomes" id="UP000199258">
    <property type="component" value="Unassembled WGS sequence"/>
</dbReference>
<dbReference type="PANTHER" id="PTHR10566:SF113">
    <property type="entry name" value="PROTEIN ACTIVITY OF BC1 COMPLEX KINASE 7, CHLOROPLASTIC"/>
    <property type="match status" value="1"/>
</dbReference>
<dbReference type="EMBL" id="FNDT01000001">
    <property type="protein sequence ID" value="SDH47244.1"/>
    <property type="molecule type" value="Genomic_DNA"/>
</dbReference>
<dbReference type="CDD" id="cd05121">
    <property type="entry name" value="ABC1_ADCK3-like"/>
    <property type="match status" value="1"/>
</dbReference>
<feature type="domain" description="ABC1 atypical kinase-like" evidence="3">
    <location>
        <begin position="92"/>
        <end position="333"/>
    </location>
</feature>
<dbReference type="AlphaFoldDB" id="A0A1G8CPI6"/>
<name>A0A1G8CPI6_9MICC</name>
<feature type="transmembrane region" description="Helical" evidence="2">
    <location>
        <begin position="527"/>
        <end position="545"/>
    </location>
</feature>
<accession>A0A1G8CPI6</accession>
<evidence type="ECO:0000256" key="1">
    <source>
        <dbReference type="ARBA" id="ARBA00009670"/>
    </source>
</evidence>
<evidence type="ECO:0000313" key="5">
    <source>
        <dbReference type="Proteomes" id="UP000199258"/>
    </source>
</evidence>
<reference evidence="4 5" key="1">
    <citation type="submission" date="2016-10" db="EMBL/GenBank/DDBJ databases">
        <authorList>
            <person name="de Groot N.N."/>
        </authorList>
    </citation>
    <scope>NUCLEOTIDE SEQUENCE [LARGE SCALE GENOMIC DNA]</scope>
    <source>
        <strain evidence="4 5">NP_1H</strain>
    </source>
</reference>
<evidence type="ECO:0000313" key="4">
    <source>
        <dbReference type="EMBL" id="SDH47244.1"/>
    </source>
</evidence>
<dbReference type="STRING" id="335973.SAMN04488693_101340"/>